<feature type="transmembrane region" description="Helical" evidence="8">
    <location>
        <begin position="488"/>
        <end position="508"/>
    </location>
</feature>
<evidence type="ECO:0000259" key="11">
    <source>
        <dbReference type="Pfam" id="PF11412"/>
    </source>
</evidence>
<feature type="transmembrane region" description="Helical" evidence="8">
    <location>
        <begin position="540"/>
        <end position="560"/>
    </location>
</feature>
<evidence type="ECO:0000256" key="7">
    <source>
        <dbReference type="SAM" id="MobiDB-lite"/>
    </source>
</evidence>
<feature type="transmembrane region" description="Helical" evidence="8">
    <location>
        <begin position="422"/>
        <end position="449"/>
    </location>
</feature>
<dbReference type="EMBL" id="JBJJXE010000004">
    <property type="protein sequence ID" value="MFL1732208.1"/>
    <property type="molecule type" value="Genomic_DNA"/>
</dbReference>
<evidence type="ECO:0000313" key="12">
    <source>
        <dbReference type="EMBL" id="MFL1732208.1"/>
    </source>
</evidence>
<evidence type="ECO:0000256" key="5">
    <source>
        <dbReference type="ARBA" id="ARBA00022989"/>
    </source>
</evidence>
<organism evidence="12 13">
    <name type="scientific">Moraxella oculi</name>
    <dbReference type="NCBI Taxonomy" id="2940516"/>
    <lineage>
        <taxon>Bacteria</taxon>
        <taxon>Pseudomonadati</taxon>
        <taxon>Pseudomonadota</taxon>
        <taxon>Gammaproteobacteria</taxon>
        <taxon>Moraxellales</taxon>
        <taxon>Moraxellaceae</taxon>
        <taxon>Moraxella</taxon>
    </lineage>
</organism>
<keyword evidence="4" id="KW-0201">Cytochrome c-type biogenesis</keyword>
<feature type="transmembrane region" description="Helical" evidence="8">
    <location>
        <begin position="371"/>
        <end position="396"/>
    </location>
</feature>
<dbReference type="InterPro" id="IPR013766">
    <property type="entry name" value="Thioredoxin_domain"/>
</dbReference>
<dbReference type="Pfam" id="PF02683">
    <property type="entry name" value="DsbD_TM"/>
    <property type="match status" value="1"/>
</dbReference>
<evidence type="ECO:0000259" key="9">
    <source>
        <dbReference type="Pfam" id="PF00085"/>
    </source>
</evidence>
<keyword evidence="6 8" id="KW-0472">Membrane</keyword>
<feature type="transmembrane region" description="Helical" evidence="8">
    <location>
        <begin position="293"/>
        <end position="322"/>
    </location>
</feature>
<dbReference type="Gene3D" id="3.40.30.10">
    <property type="entry name" value="Glutaredoxin"/>
    <property type="match status" value="1"/>
</dbReference>
<dbReference type="InterPro" id="IPR036929">
    <property type="entry name" value="DsbDN_sf"/>
</dbReference>
<keyword evidence="2" id="KW-1003">Cell membrane</keyword>
<proteinExistence type="predicted"/>
<dbReference type="RefSeq" id="WP_407068882.1">
    <property type="nucleotide sequence ID" value="NZ_JBJJXE010000004.1"/>
</dbReference>
<dbReference type="Pfam" id="PF00085">
    <property type="entry name" value="Thioredoxin"/>
    <property type="match status" value="1"/>
</dbReference>
<dbReference type="PANTHER" id="PTHR32234">
    <property type="entry name" value="THIOL:DISULFIDE INTERCHANGE PROTEIN DSBD"/>
    <property type="match status" value="1"/>
</dbReference>
<feature type="transmembrane region" description="Helical" evidence="8">
    <location>
        <begin position="334"/>
        <end position="359"/>
    </location>
</feature>
<feature type="domain" description="Thioredoxin" evidence="9">
    <location>
        <begin position="591"/>
        <end position="687"/>
    </location>
</feature>
<dbReference type="Proteomes" id="UP001624684">
    <property type="component" value="Unassembled WGS sequence"/>
</dbReference>
<comment type="subcellular location">
    <subcellularLocation>
        <location evidence="1">Cell membrane</location>
        <topology evidence="1">Multi-pass membrane protein</topology>
    </subcellularLocation>
</comment>
<dbReference type="InterPro" id="IPR028250">
    <property type="entry name" value="DsbDN"/>
</dbReference>
<dbReference type="SUPFAM" id="SSF52833">
    <property type="entry name" value="Thioredoxin-like"/>
    <property type="match status" value="1"/>
</dbReference>
<feature type="domain" description="Cytochrome C biogenesis protein transmembrane" evidence="10">
    <location>
        <begin position="293"/>
        <end position="511"/>
    </location>
</feature>
<reference evidence="12 13" key="1">
    <citation type="submission" date="2024-11" db="EMBL/GenBank/DDBJ databases">
        <title>First Report of Moraxella oculi in Brazil in an Infectious Bovine Keratoconjunctivitis Outbreak.</title>
        <authorList>
            <person name="Carvalho C.V."/>
            <person name="Domingues R."/>
            <person name="Coutinho C."/>
            <person name="Honorio N.T.B.S."/>
            <person name="Faza D.R.L.R."/>
            <person name="Carvalho W.A."/>
            <person name="Machado A.B.F."/>
            <person name="Martins M.F."/>
            <person name="Gaspar E.B."/>
        </authorList>
    </citation>
    <scope>NUCLEOTIDE SEQUENCE [LARGE SCALE GENOMIC DNA]</scope>
    <source>
        <strain evidence="12 13">2117LE</strain>
    </source>
</reference>
<keyword evidence="13" id="KW-1185">Reference proteome</keyword>
<feature type="domain" description="Thiol:disulfide interchange protein DsbD N-terminal" evidence="11">
    <location>
        <begin position="47"/>
        <end position="158"/>
    </location>
</feature>
<protein>
    <submittedName>
        <fullName evidence="12">Protein-disulfide reductase DsbD domain-containing protein</fullName>
    </submittedName>
</protein>
<feature type="region of interest" description="Disordered" evidence="7">
    <location>
        <begin position="194"/>
        <end position="257"/>
    </location>
</feature>
<feature type="transmembrane region" description="Helical" evidence="8">
    <location>
        <begin position="514"/>
        <end position="533"/>
    </location>
</feature>
<dbReference type="Gene3D" id="2.60.40.1250">
    <property type="entry name" value="Thiol:disulfide interchange protein DsbD, N-terminal domain"/>
    <property type="match status" value="1"/>
</dbReference>
<evidence type="ECO:0000256" key="2">
    <source>
        <dbReference type="ARBA" id="ARBA00022475"/>
    </source>
</evidence>
<evidence type="ECO:0000259" key="10">
    <source>
        <dbReference type="Pfam" id="PF02683"/>
    </source>
</evidence>
<dbReference type="PANTHER" id="PTHR32234:SF0">
    <property type="entry name" value="THIOL:DISULFIDE INTERCHANGE PROTEIN DSBD"/>
    <property type="match status" value="1"/>
</dbReference>
<evidence type="ECO:0000256" key="6">
    <source>
        <dbReference type="ARBA" id="ARBA00023136"/>
    </source>
</evidence>
<evidence type="ECO:0000256" key="4">
    <source>
        <dbReference type="ARBA" id="ARBA00022748"/>
    </source>
</evidence>
<gene>
    <name evidence="12" type="ORF">ACJHVH_04230</name>
</gene>
<sequence length="690" mass="74903">MKQTLKYPLIIGNKLIIALLCLFTALSYVPAFAETGTIAALFGQKTQKFLPVNQAFKVNVLIDGNELIVTFKVTPEHYVYRDKMILNLPENVSASDWQFDKTATMIDDPTFGRVAVFEEDVVAKAVLTGDANNAQASLRWQGCAKAGLCYPPENIKFNISLANDTAIKTDKEIDTSPTVQKASTPKVVEQAVASVKDAPKKISQPAKPDTPKPTPANIVTPVLQPDTDIASSDKMADDKAGYANGNSKDVDSIQDESSANVQIETSTPPTNSYSLNHHLERIDPFGIHDNPALAIGLLFLAGLLLAFTPCVYPMIPIVANIVARQGGISSKKGLVLSASYGVGVATAYGLLGALIAWLGRTVNILGYLQNPILLIGFAVIFVLLGLYMFGVIKVGLPSKMRNKLQATSQSADRHLGSLSGSFLAGALSALVVSPCVSAPMAGVLVAVSVSGSVPLGFLAMFALGLGLCVPLMMIGMAQGKFMPKAGAWMVKIKEFCGLLLFAVALILLERVFVLPAMLIAWAMWFALMGVWLWQLMRLPFRAAAILMLAWATTLVFGAGMGSSDAWRPLSVITHSKTQQMMYEDRHVKTLAELDEILATHDKVLIDATADWCVECRIMDRELFVHRPTAMADIQLVKFDITEMNDDSLAFLQRYELMGPPALLMYQEGKLMQVLLGQTSRADFEQALMMF</sequence>
<evidence type="ECO:0000313" key="13">
    <source>
        <dbReference type="Proteomes" id="UP001624684"/>
    </source>
</evidence>
<dbReference type="InterPro" id="IPR036249">
    <property type="entry name" value="Thioredoxin-like_sf"/>
</dbReference>
<dbReference type="Pfam" id="PF11412">
    <property type="entry name" value="DsbD_N"/>
    <property type="match status" value="1"/>
</dbReference>
<dbReference type="InterPro" id="IPR003834">
    <property type="entry name" value="Cyt_c_assmbl_TM_dom"/>
</dbReference>
<keyword evidence="5 8" id="KW-1133">Transmembrane helix</keyword>
<accession>A0ABW8U4Z1</accession>
<evidence type="ECO:0000256" key="8">
    <source>
        <dbReference type="SAM" id="Phobius"/>
    </source>
</evidence>
<evidence type="ECO:0000256" key="3">
    <source>
        <dbReference type="ARBA" id="ARBA00022692"/>
    </source>
</evidence>
<comment type="caution">
    <text evidence="12">The sequence shown here is derived from an EMBL/GenBank/DDBJ whole genome shotgun (WGS) entry which is preliminary data.</text>
</comment>
<feature type="transmembrane region" description="Helical" evidence="8">
    <location>
        <begin position="455"/>
        <end position="476"/>
    </location>
</feature>
<dbReference type="SUPFAM" id="SSF74863">
    <property type="entry name" value="Thiol:disulfide interchange protein DsbD, N-terminal domain (DsbD-alpha)"/>
    <property type="match status" value="1"/>
</dbReference>
<evidence type="ECO:0000256" key="1">
    <source>
        <dbReference type="ARBA" id="ARBA00004651"/>
    </source>
</evidence>
<keyword evidence="3 8" id="KW-0812">Transmembrane</keyword>
<name>A0ABW8U4Z1_9GAMM</name>